<dbReference type="SMART" id="SM00387">
    <property type="entry name" value="HATPase_c"/>
    <property type="match status" value="1"/>
</dbReference>
<dbReference type="SUPFAM" id="SSF55874">
    <property type="entry name" value="ATPase domain of HSP90 chaperone/DNA topoisomerase II/histidine kinase"/>
    <property type="match status" value="1"/>
</dbReference>
<dbReference type="InterPro" id="IPR005467">
    <property type="entry name" value="His_kinase_dom"/>
</dbReference>
<keyword evidence="8 11" id="KW-1133">Transmembrane helix</keyword>
<evidence type="ECO:0000256" key="9">
    <source>
        <dbReference type="ARBA" id="ARBA00023012"/>
    </source>
</evidence>
<dbReference type="InterPro" id="IPR050428">
    <property type="entry name" value="TCS_sensor_his_kinase"/>
</dbReference>
<keyword evidence="9" id="KW-0902">Two-component regulatory system</keyword>
<protein>
    <recommendedName>
        <fullName evidence="3">histidine kinase</fullName>
        <ecNumber evidence="3">2.7.13.3</ecNumber>
    </recommendedName>
</protein>
<dbReference type="Gene3D" id="1.10.287.130">
    <property type="match status" value="1"/>
</dbReference>
<evidence type="ECO:0000256" key="5">
    <source>
        <dbReference type="ARBA" id="ARBA00022679"/>
    </source>
</evidence>
<organism evidence="14 15">
    <name type="scientific">Phycicoccus sonneratiae</name>
    <dbReference type="NCBI Taxonomy" id="2807628"/>
    <lineage>
        <taxon>Bacteria</taxon>
        <taxon>Bacillati</taxon>
        <taxon>Actinomycetota</taxon>
        <taxon>Actinomycetes</taxon>
        <taxon>Micrococcales</taxon>
        <taxon>Intrasporangiaceae</taxon>
        <taxon>Phycicoccus</taxon>
    </lineage>
</organism>
<evidence type="ECO:0000256" key="11">
    <source>
        <dbReference type="SAM" id="Phobius"/>
    </source>
</evidence>
<dbReference type="PANTHER" id="PTHR45436">
    <property type="entry name" value="SENSOR HISTIDINE KINASE YKOH"/>
    <property type="match status" value="1"/>
</dbReference>
<comment type="catalytic activity">
    <reaction evidence="1">
        <text>ATP + protein L-histidine = ADP + protein N-phospho-L-histidine.</text>
        <dbReference type="EC" id="2.7.13.3"/>
    </reaction>
</comment>
<dbReference type="Pfam" id="PF02518">
    <property type="entry name" value="HATPase_c"/>
    <property type="match status" value="1"/>
</dbReference>
<keyword evidence="10 11" id="KW-0472">Membrane</keyword>
<dbReference type="InterPro" id="IPR036097">
    <property type="entry name" value="HisK_dim/P_sf"/>
</dbReference>
<dbReference type="Proteomes" id="UP001430172">
    <property type="component" value="Unassembled WGS sequence"/>
</dbReference>
<keyword evidence="15" id="KW-1185">Reference proteome</keyword>
<dbReference type="EC" id="2.7.13.3" evidence="3"/>
<dbReference type="Gene3D" id="3.30.565.10">
    <property type="entry name" value="Histidine kinase-like ATPase, C-terminal domain"/>
    <property type="match status" value="1"/>
</dbReference>
<comment type="caution">
    <text evidence="14">The sequence shown here is derived from an EMBL/GenBank/DDBJ whole genome shotgun (WGS) entry which is preliminary data.</text>
</comment>
<dbReference type="InterPro" id="IPR036890">
    <property type="entry name" value="HATPase_C_sf"/>
</dbReference>
<evidence type="ECO:0000256" key="7">
    <source>
        <dbReference type="ARBA" id="ARBA00022777"/>
    </source>
</evidence>
<evidence type="ECO:0000256" key="4">
    <source>
        <dbReference type="ARBA" id="ARBA00022553"/>
    </source>
</evidence>
<keyword evidence="7 14" id="KW-0418">Kinase</keyword>
<evidence type="ECO:0000256" key="2">
    <source>
        <dbReference type="ARBA" id="ARBA00004236"/>
    </source>
</evidence>
<keyword evidence="5" id="KW-0808">Transferase</keyword>
<evidence type="ECO:0000259" key="12">
    <source>
        <dbReference type="PROSITE" id="PS50109"/>
    </source>
</evidence>
<reference evidence="14" key="1">
    <citation type="submission" date="2021-02" db="EMBL/GenBank/DDBJ databases">
        <title>Phycicoccus sp. MQZ13P-5T, whole genome shotgun sequence.</title>
        <authorList>
            <person name="Tuo L."/>
        </authorList>
    </citation>
    <scope>NUCLEOTIDE SEQUENCE</scope>
    <source>
        <strain evidence="14">MQZ13P-5</strain>
    </source>
</reference>
<dbReference type="PROSITE" id="PS50885">
    <property type="entry name" value="HAMP"/>
    <property type="match status" value="1"/>
</dbReference>
<name>A0ABS2CQN4_9MICO</name>
<evidence type="ECO:0000256" key="8">
    <source>
        <dbReference type="ARBA" id="ARBA00022989"/>
    </source>
</evidence>
<feature type="domain" description="HAMP" evidence="13">
    <location>
        <begin position="183"/>
        <end position="240"/>
    </location>
</feature>
<keyword evidence="6 11" id="KW-0812">Transmembrane</keyword>
<feature type="transmembrane region" description="Helical" evidence="11">
    <location>
        <begin position="12"/>
        <end position="34"/>
    </location>
</feature>
<dbReference type="SMART" id="SM00304">
    <property type="entry name" value="HAMP"/>
    <property type="match status" value="1"/>
</dbReference>
<accession>A0ABS2CQN4</accession>
<dbReference type="RefSeq" id="WP_204132664.1">
    <property type="nucleotide sequence ID" value="NZ_JAFDVD010000022.1"/>
</dbReference>
<dbReference type="PROSITE" id="PS50109">
    <property type="entry name" value="HIS_KIN"/>
    <property type="match status" value="1"/>
</dbReference>
<dbReference type="PRINTS" id="PR00344">
    <property type="entry name" value="BCTRLSENSOR"/>
</dbReference>
<sequence>MRIRLGLRSRILALTMPVVLLVSAALAGIVYLALGQVLEASARDVAEAEAIELRADLGVHGVGDLIATHAVIDGNRIVQVVDPRTGDVVAATGGAPESPLARPSLEGGEVRLGEVDDVAGQPEGKWIVAATDGVTPEGDHYTVLVGVPTRVETTALGQSTEFAFIGAVGLIALLGSVTTFAVGQALRPVERMRDQVEAIAAAGPARGAAPALEIPAGRDELTRLAETMNHLLHRMERADASRRAFVADAGHELRSPLATIRVLLDRLAEERPAAERATVSARASAEVDRLAVLVEDLLTLASADEHAMVLHRTEVDLDDVVLGETGALRARGMPVSVAVEPVRLDGDQARLGRVVRNLLENAERHMHATVRVRLAHDGEEAVLTVDNDGPPIDPEDRERVFGRFVRLDDSRTRGTGGTGLGLAIVAEVVAAHDGSVEATESPEGWCRFAVRLPAGPPAG</sequence>
<dbReference type="CDD" id="cd00082">
    <property type="entry name" value="HisKA"/>
    <property type="match status" value="1"/>
</dbReference>
<dbReference type="InterPro" id="IPR003594">
    <property type="entry name" value="HATPase_dom"/>
</dbReference>
<evidence type="ECO:0000256" key="6">
    <source>
        <dbReference type="ARBA" id="ARBA00022692"/>
    </source>
</evidence>
<gene>
    <name evidence="14" type="ORF">JQN70_17490</name>
</gene>
<dbReference type="InterPro" id="IPR003660">
    <property type="entry name" value="HAMP_dom"/>
</dbReference>
<keyword evidence="4" id="KW-0597">Phosphoprotein</keyword>
<feature type="domain" description="Histidine kinase" evidence="12">
    <location>
        <begin position="248"/>
        <end position="456"/>
    </location>
</feature>
<evidence type="ECO:0000313" key="14">
    <source>
        <dbReference type="EMBL" id="MBM6402192.1"/>
    </source>
</evidence>
<dbReference type="GO" id="GO:0016301">
    <property type="term" value="F:kinase activity"/>
    <property type="evidence" value="ECO:0007669"/>
    <property type="project" value="UniProtKB-KW"/>
</dbReference>
<evidence type="ECO:0000256" key="10">
    <source>
        <dbReference type="ARBA" id="ARBA00023136"/>
    </source>
</evidence>
<evidence type="ECO:0000256" key="3">
    <source>
        <dbReference type="ARBA" id="ARBA00012438"/>
    </source>
</evidence>
<comment type="subcellular location">
    <subcellularLocation>
        <location evidence="2">Cell membrane</location>
    </subcellularLocation>
</comment>
<evidence type="ECO:0000313" key="15">
    <source>
        <dbReference type="Proteomes" id="UP001430172"/>
    </source>
</evidence>
<evidence type="ECO:0000259" key="13">
    <source>
        <dbReference type="PROSITE" id="PS50885"/>
    </source>
</evidence>
<dbReference type="SUPFAM" id="SSF47384">
    <property type="entry name" value="Homodimeric domain of signal transducing histidine kinase"/>
    <property type="match status" value="1"/>
</dbReference>
<dbReference type="PANTHER" id="PTHR45436:SF5">
    <property type="entry name" value="SENSOR HISTIDINE KINASE TRCS"/>
    <property type="match status" value="1"/>
</dbReference>
<proteinExistence type="predicted"/>
<dbReference type="InterPro" id="IPR004358">
    <property type="entry name" value="Sig_transdc_His_kin-like_C"/>
</dbReference>
<dbReference type="SMART" id="SM00388">
    <property type="entry name" value="HisKA"/>
    <property type="match status" value="1"/>
</dbReference>
<evidence type="ECO:0000256" key="1">
    <source>
        <dbReference type="ARBA" id="ARBA00000085"/>
    </source>
</evidence>
<dbReference type="Pfam" id="PF00672">
    <property type="entry name" value="HAMP"/>
    <property type="match status" value="1"/>
</dbReference>
<dbReference type="InterPro" id="IPR003661">
    <property type="entry name" value="HisK_dim/P_dom"/>
</dbReference>
<dbReference type="EMBL" id="JAFDVD010000022">
    <property type="protein sequence ID" value="MBM6402192.1"/>
    <property type="molecule type" value="Genomic_DNA"/>
</dbReference>
<dbReference type="Gene3D" id="6.10.340.10">
    <property type="match status" value="1"/>
</dbReference>
<dbReference type="Pfam" id="PF00512">
    <property type="entry name" value="HisKA"/>
    <property type="match status" value="1"/>
</dbReference>